<dbReference type="AlphaFoldDB" id="A0A840I4N4"/>
<dbReference type="GO" id="GO:0016787">
    <property type="term" value="F:hydrolase activity"/>
    <property type="evidence" value="ECO:0007669"/>
    <property type="project" value="UniProtKB-KW"/>
</dbReference>
<evidence type="ECO:0000313" key="12">
    <source>
        <dbReference type="Proteomes" id="UP000563524"/>
    </source>
</evidence>
<keyword evidence="4" id="KW-0067">ATP-binding</keyword>
<evidence type="ECO:0000256" key="7">
    <source>
        <dbReference type="SAM" id="MobiDB-lite"/>
    </source>
</evidence>
<feature type="compositionally biased region" description="Basic residues" evidence="7">
    <location>
        <begin position="389"/>
        <end position="401"/>
    </location>
</feature>
<dbReference type="Gene3D" id="3.40.50.300">
    <property type="entry name" value="P-loop containing nucleotide triphosphate hydrolases"/>
    <property type="match status" value="2"/>
</dbReference>
<dbReference type="GO" id="GO:0003724">
    <property type="term" value="F:RNA helicase activity"/>
    <property type="evidence" value="ECO:0007669"/>
    <property type="project" value="UniProtKB-EC"/>
</dbReference>
<proteinExistence type="inferred from homology"/>
<sequence length="435" mass="46664">MTQFKDLGLAEPLLRALAAEGHTAPTPIQAQAIPPALEGRDVLGIAQTGTGKTAAFTLPILHYLATTKTRWQAKQPRALVLAPTRELAVQIEERTLAYGKAMRVRTALVIGGVPQNRQKRAVAGGVDVLVATPGRLADMMEQGLVDLSATEALVLDECDQMLDMGFVKAVQRIRRAMPSRVRTFLFSATMPKEIERLAAEMLTDPVRVSVTPVAKTADRVEQSVLLVPKSGKIDALTQILREDDVTRALVFSRTKHGADKIVKALAARGIEAGAIHGNKAQNARQRALNAFGDGTLPVLVATDIAARGIDVSGISHVVQHDLPEVPEAYVHRIGRTARAGREGVAVAFCSADEVPLLRAIEKLTRQSIPVAEGSVSVEELGPPQPKEKPQHRKGQNRRKATAPRGAAPKPAGAKANQGKPGQRRRRRPNAKAQGA</sequence>
<feature type="domain" description="Helicase ATP-binding" evidence="8">
    <location>
        <begin position="33"/>
        <end position="208"/>
    </location>
</feature>
<dbReference type="RefSeq" id="WP_183817646.1">
    <property type="nucleotide sequence ID" value="NZ_JACHOB010000003.1"/>
</dbReference>
<evidence type="ECO:0000256" key="5">
    <source>
        <dbReference type="ARBA" id="ARBA00038437"/>
    </source>
</evidence>
<feature type="domain" description="Helicase C-terminal" evidence="9">
    <location>
        <begin position="232"/>
        <end position="381"/>
    </location>
</feature>
<keyword evidence="3 11" id="KW-0347">Helicase</keyword>
<dbReference type="PROSITE" id="PS51192">
    <property type="entry name" value="HELICASE_ATP_BIND_1"/>
    <property type="match status" value="1"/>
</dbReference>
<evidence type="ECO:0000256" key="4">
    <source>
        <dbReference type="ARBA" id="ARBA00022840"/>
    </source>
</evidence>
<dbReference type="EMBL" id="JACHOB010000003">
    <property type="protein sequence ID" value="MBB4659241.1"/>
    <property type="molecule type" value="Genomic_DNA"/>
</dbReference>
<dbReference type="Pfam" id="PF00270">
    <property type="entry name" value="DEAD"/>
    <property type="match status" value="1"/>
</dbReference>
<evidence type="ECO:0000313" key="11">
    <source>
        <dbReference type="EMBL" id="MBB4659241.1"/>
    </source>
</evidence>
<comment type="similarity">
    <text evidence="5">Belongs to the DEAD box helicase family.</text>
</comment>
<evidence type="ECO:0000256" key="3">
    <source>
        <dbReference type="ARBA" id="ARBA00022806"/>
    </source>
</evidence>
<accession>A0A840I4N4</accession>
<organism evidence="11 12">
    <name type="scientific">Parvularcula dongshanensis</name>
    <dbReference type="NCBI Taxonomy" id="1173995"/>
    <lineage>
        <taxon>Bacteria</taxon>
        <taxon>Pseudomonadati</taxon>
        <taxon>Pseudomonadota</taxon>
        <taxon>Alphaproteobacteria</taxon>
        <taxon>Parvularculales</taxon>
        <taxon>Parvularculaceae</taxon>
        <taxon>Parvularcula</taxon>
    </lineage>
</organism>
<dbReference type="GO" id="GO:0003676">
    <property type="term" value="F:nucleic acid binding"/>
    <property type="evidence" value="ECO:0007669"/>
    <property type="project" value="InterPro"/>
</dbReference>
<evidence type="ECO:0000256" key="1">
    <source>
        <dbReference type="ARBA" id="ARBA00022741"/>
    </source>
</evidence>
<dbReference type="InterPro" id="IPR014001">
    <property type="entry name" value="Helicase_ATP-bd"/>
</dbReference>
<dbReference type="InterPro" id="IPR050079">
    <property type="entry name" value="DEAD_box_RNA_helicase"/>
</dbReference>
<feature type="region of interest" description="Disordered" evidence="7">
    <location>
        <begin position="374"/>
        <end position="435"/>
    </location>
</feature>
<dbReference type="InterPro" id="IPR027417">
    <property type="entry name" value="P-loop_NTPase"/>
</dbReference>
<evidence type="ECO:0000259" key="8">
    <source>
        <dbReference type="PROSITE" id="PS51192"/>
    </source>
</evidence>
<dbReference type="InterPro" id="IPR014014">
    <property type="entry name" value="RNA_helicase_DEAD_Q_motif"/>
</dbReference>
<dbReference type="CDD" id="cd00268">
    <property type="entry name" value="DEADc"/>
    <property type="match status" value="1"/>
</dbReference>
<name>A0A840I4N4_9PROT</name>
<dbReference type="SMART" id="SM00490">
    <property type="entry name" value="HELICc"/>
    <property type="match status" value="1"/>
</dbReference>
<dbReference type="PROSITE" id="PS51194">
    <property type="entry name" value="HELICASE_CTER"/>
    <property type="match status" value="1"/>
</dbReference>
<feature type="short sequence motif" description="Q motif" evidence="6">
    <location>
        <begin position="2"/>
        <end position="30"/>
    </location>
</feature>
<comment type="caution">
    <text evidence="11">The sequence shown here is derived from an EMBL/GenBank/DDBJ whole genome shotgun (WGS) entry which is preliminary data.</text>
</comment>
<dbReference type="PANTHER" id="PTHR47959">
    <property type="entry name" value="ATP-DEPENDENT RNA HELICASE RHLE-RELATED"/>
    <property type="match status" value="1"/>
</dbReference>
<evidence type="ECO:0000256" key="6">
    <source>
        <dbReference type="PROSITE-ProRule" id="PRU00552"/>
    </source>
</evidence>
<dbReference type="InterPro" id="IPR001650">
    <property type="entry name" value="Helicase_C-like"/>
</dbReference>
<keyword evidence="1" id="KW-0547">Nucleotide-binding</keyword>
<gene>
    <name evidence="11" type="ORF">GGQ59_001766</name>
</gene>
<dbReference type="PANTHER" id="PTHR47959:SF13">
    <property type="entry name" value="ATP-DEPENDENT RNA HELICASE RHLE"/>
    <property type="match status" value="1"/>
</dbReference>
<keyword evidence="12" id="KW-1185">Reference proteome</keyword>
<reference evidence="11 12" key="1">
    <citation type="submission" date="2020-08" db="EMBL/GenBank/DDBJ databases">
        <title>Genomic Encyclopedia of Type Strains, Phase IV (KMG-IV): sequencing the most valuable type-strain genomes for metagenomic binning, comparative biology and taxonomic classification.</title>
        <authorList>
            <person name="Goeker M."/>
        </authorList>
    </citation>
    <scope>NUCLEOTIDE SEQUENCE [LARGE SCALE GENOMIC DNA]</scope>
    <source>
        <strain evidence="11 12">DSM 102850</strain>
    </source>
</reference>
<evidence type="ECO:0000259" key="10">
    <source>
        <dbReference type="PROSITE" id="PS51195"/>
    </source>
</evidence>
<dbReference type="SUPFAM" id="SSF52540">
    <property type="entry name" value="P-loop containing nucleoside triphosphate hydrolases"/>
    <property type="match status" value="1"/>
</dbReference>
<dbReference type="InterPro" id="IPR044742">
    <property type="entry name" value="DEAD/DEAH_RhlB"/>
</dbReference>
<evidence type="ECO:0000256" key="2">
    <source>
        <dbReference type="ARBA" id="ARBA00022801"/>
    </source>
</evidence>
<dbReference type="SMART" id="SM00487">
    <property type="entry name" value="DEXDc"/>
    <property type="match status" value="1"/>
</dbReference>
<dbReference type="InterPro" id="IPR011545">
    <property type="entry name" value="DEAD/DEAH_box_helicase_dom"/>
</dbReference>
<dbReference type="EC" id="3.6.4.13" evidence="11"/>
<keyword evidence="2 11" id="KW-0378">Hydrolase</keyword>
<dbReference type="GO" id="GO:0005524">
    <property type="term" value="F:ATP binding"/>
    <property type="evidence" value="ECO:0007669"/>
    <property type="project" value="UniProtKB-KW"/>
</dbReference>
<feature type="domain" description="DEAD-box RNA helicase Q" evidence="10">
    <location>
        <begin position="2"/>
        <end position="30"/>
    </location>
</feature>
<dbReference type="CDD" id="cd18787">
    <property type="entry name" value="SF2_C_DEAD"/>
    <property type="match status" value="1"/>
</dbReference>
<protein>
    <submittedName>
        <fullName evidence="11">ATP-dependent RNA helicase RhlE</fullName>
        <ecNumber evidence="11">3.6.4.13</ecNumber>
    </submittedName>
</protein>
<dbReference type="PROSITE" id="PS51195">
    <property type="entry name" value="Q_MOTIF"/>
    <property type="match status" value="1"/>
</dbReference>
<dbReference type="Pfam" id="PF00271">
    <property type="entry name" value="Helicase_C"/>
    <property type="match status" value="1"/>
</dbReference>
<feature type="compositionally biased region" description="Low complexity" evidence="7">
    <location>
        <begin position="402"/>
        <end position="420"/>
    </location>
</feature>
<evidence type="ECO:0000259" key="9">
    <source>
        <dbReference type="PROSITE" id="PS51194"/>
    </source>
</evidence>
<dbReference type="GO" id="GO:0005829">
    <property type="term" value="C:cytosol"/>
    <property type="evidence" value="ECO:0007669"/>
    <property type="project" value="TreeGrafter"/>
</dbReference>
<dbReference type="Proteomes" id="UP000563524">
    <property type="component" value="Unassembled WGS sequence"/>
</dbReference>